<protein>
    <recommendedName>
        <fullName evidence="1">Flavodoxin-like domain-containing protein</fullName>
    </recommendedName>
</protein>
<accession>A0A6I3SP71</accession>
<dbReference type="SUPFAM" id="SSF52218">
    <property type="entry name" value="Flavoproteins"/>
    <property type="match status" value="1"/>
</dbReference>
<feature type="domain" description="Flavodoxin-like" evidence="1">
    <location>
        <begin position="37"/>
        <end position="193"/>
    </location>
</feature>
<proteinExistence type="predicted"/>
<dbReference type="AlphaFoldDB" id="A0A6I3SP71"/>
<dbReference type="Gene3D" id="3.40.50.360">
    <property type="match status" value="1"/>
</dbReference>
<reference evidence="2 3" key="1">
    <citation type="submission" date="2019-11" db="EMBL/GenBank/DDBJ databases">
        <title>Whole-genome sequence of a the green, strictly anaerobic photosynthetic bacterium Heliobacillus mobilis DSM 6151.</title>
        <authorList>
            <person name="Kyndt J.A."/>
            <person name="Meyer T.E."/>
        </authorList>
    </citation>
    <scope>NUCLEOTIDE SEQUENCE [LARGE SCALE GENOMIC DNA]</scope>
    <source>
        <strain evidence="2 3">DSM 6151</strain>
    </source>
</reference>
<dbReference type="PROSITE" id="PS50902">
    <property type="entry name" value="FLAVODOXIN_LIKE"/>
    <property type="match status" value="1"/>
</dbReference>
<dbReference type="OrthoDB" id="2146857at2"/>
<dbReference type="InterPro" id="IPR029039">
    <property type="entry name" value="Flavoprotein-like_sf"/>
</dbReference>
<dbReference type="GO" id="GO:0070819">
    <property type="term" value="F:menaquinone-dependent protoporphyrinogen oxidase activity"/>
    <property type="evidence" value="ECO:0007669"/>
    <property type="project" value="TreeGrafter"/>
</dbReference>
<dbReference type="InterPro" id="IPR052200">
    <property type="entry name" value="Protoporphyrinogen_IX_DH"/>
</dbReference>
<name>A0A6I3SP71_HELMO</name>
<gene>
    <name evidence="2" type="ORF">GJ688_18115</name>
</gene>
<dbReference type="GO" id="GO:0006783">
    <property type="term" value="P:heme biosynthetic process"/>
    <property type="evidence" value="ECO:0007669"/>
    <property type="project" value="TreeGrafter"/>
</dbReference>
<dbReference type="InterPro" id="IPR026816">
    <property type="entry name" value="Flavodoxin_dom"/>
</dbReference>
<dbReference type="Pfam" id="PF12724">
    <property type="entry name" value="Flavodoxin_5"/>
    <property type="match status" value="1"/>
</dbReference>
<evidence type="ECO:0000313" key="3">
    <source>
        <dbReference type="Proteomes" id="UP000430670"/>
    </source>
</evidence>
<comment type="caution">
    <text evidence="2">The sequence shown here is derived from an EMBL/GenBank/DDBJ whole genome shotgun (WGS) entry which is preliminary data.</text>
</comment>
<dbReference type="InterPro" id="IPR008254">
    <property type="entry name" value="Flavodoxin/NO_synth"/>
</dbReference>
<dbReference type="Proteomes" id="UP000430670">
    <property type="component" value="Unassembled WGS sequence"/>
</dbReference>
<keyword evidence="3" id="KW-1185">Reference proteome</keyword>
<evidence type="ECO:0000313" key="2">
    <source>
        <dbReference type="EMBL" id="MTV50850.1"/>
    </source>
</evidence>
<sequence>MCYLCLALAASRFKWYFIPKQKLFSHILRNGVTALSTLIAYITKRGTTEYCAKQLAEKVEGPVELLDVRKNPVGADWSAYDTVILGVPIYGGDIEREFKQFVRENWRFILSKRCLGLYICGLFDGEKGLAEIKKAYPEQLTKKALVADNFGGRVVQSELGFIERTAFRMVTKIKEDYSNLSEEKINAFAARINEARTAPPQKASVSK</sequence>
<evidence type="ECO:0000259" key="1">
    <source>
        <dbReference type="PROSITE" id="PS50902"/>
    </source>
</evidence>
<dbReference type="GO" id="GO:0016651">
    <property type="term" value="F:oxidoreductase activity, acting on NAD(P)H"/>
    <property type="evidence" value="ECO:0007669"/>
    <property type="project" value="UniProtKB-ARBA"/>
</dbReference>
<dbReference type="PANTHER" id="PTHR38030:SF2">
    <property type="entry name" value="PROTOPORPHYRINOGEN IX DEHYDROGENASE [QUINONE]"/>
    <property type="match status" value="1"/>
</dbReference>
<dbReference type="PANTHER" id="PTHR38030">
    <property type="entry name" value="PROTOPORPHYRINOGEN IX DEHYDROGENASE [MENAQUINONE]"/>
    <property type="match status" value="1"/>
</dbReference>
<dbReference type="GO" id="GO:0010181">
    <property type="term" value="F:FMN binding"/>
    <property type="evidence" value="ECO:0007669"/>
    <property type="project" value="InterPro"/>
</dbReference>
<dbReference type="EMBL" id="WNKU01000039">
    <property type="protein sequence ID" value="MTV50850.1"/>
    <property type="molecule type" value="Genomic_DNA"/>
</dbReference>
<organism evidence="2 3">
    <name type="scientific">Heliobacterium mobile</name>
    <name type="common">Heliobacillus mobilis</name>
    <dbReference type="NCBI Taxonomy" id="28064"/>
    <lineage>
        <taxon>Bacteria</taxon>
        <taxon>Bacillati</taxon>
        <taxon>Bacillota</taxon>
        <taxon>Clostridia</taxon>
        <taxon>Eubacteriales</taxon>
        <taxon>Heliobacteriaceae</taxon>
        <taxon>Heliobacterium</taxon>
    </lineage>
</organism>